<dbReference type="GeneID" id="27673291"/>
<dbReference type="AlphaFoldDB" id="A0A0A2JMJ7"/>
<sequence length="60" mass="6885">MNSNWGLRLCLPVQPVFAYQSYDIYVFWGFALFPENNGDLVKRACLFVPVPKSCPRSCII</sequence>
<dbReference type="PhylomeDB" id="A0A0A2JMJ7"/>
<gene>
    <name evidence="1" type="ORF">PEX2_005950</name>
</gene>
<dbReference type="EMBL" id="JQFZ01000181">
    <property type="protein sequence ID" value="KGO55873.1"/>
    <property type="molecule type" value="Genomic_DNA"/>
</dbReference>
<dbReference type="HOGENOM" id="CLU_2942510_0_0_1"/>
<protein>
    <submittedName>
        <fullName evidence="1">Uncharacterized protein</fullName>
    </submittedName>
</protein>
<dbReference type="RefSeq" id="XP_016597846.1">
    <property type="nucleotide sequence ID" value="XM_016737872.1"/>
</dbReference>
<keyword evidence="2" id="KW-1185">Reference proteome</keyword>
<comment type="caution">
    <text evidence="1">The sequence shown here is derived from an EMBL/GenBank/DDBJ whole genome shotgun (WGS) entry which is preliminary data.</text>
</comment>
<accession>A0A0A2JMJ7</accession>
<dbReference type="GO" id="GO:0071949">
    <property type="term" value="F:FAD binding"/>
    <property type="evidence" value="ECO:0007669"/>
    <property type="project" value="InterPro"/>
</dbReference>
<dbReference type="OrthoDB" id="4368401at2759"/>
<dbReference type="InterPro" id="IPR010354">
    <property type="entry name" value="Oleate_hydratase"/>
</dbReference>
<dbReference type="Pfam" id="PF06100">
    <property type="entry name" value="MCRA"/>
    <property type="match status" value="1"/>
</dbReference>
<reference evidence="1 2" key="1">
    <citation type="journal article" date="2015" name="Mol. Plant Microbe Interact.">
        <title>Genome, transcriptome, and functional analyses of Penicillium expansum provide new insights into secondary metabolism and pathogenicity.</title>
        <authorList>
            <person name="Ballester A.R."/>
            <person name="Marcet-Houben M."/>
            <person name="Levin E."/>
            <person name="Sela N."/>
            <person name="Selma-Lazaro C."/>
            <person name="Carmona L."/>
            <person name="Wisniewski M."/>
            <person name="Droby S."/>
            <person name="Gonzalez-Candelas L."/>
            <person name="Gabaldon T."/>
        </authorList>
    </citation>
    <scope>NUCLEOTIDE SEQUENCE [LARGE SCALE GENOMIC DNA]</scope>
    <source>
        <strain evidence="1 2">MD-8</strain>
    </source>
</reference>
<organism evidence="1 2">
    <name type="scientific">Penicillium expansum</name>
    <name type="common">Blue mold rot fungus</name>
    <dbReference type="NCBI Taxonomy" id="27334"/>
    <lineage>
        <taxon>Eukaryota</taxon>
        <taxon>Fungi</taxon>
        <taxon>Dikarya</taxon>
        <taxon>Ascomycota</taxon>
        <taxon>Pezizomycotina</taxon>
        <taxon>Eurotiomycetes</taxon>
        <taxon>Eurotiomycetidae</taxon>
        <taxon>Eurotiales</taxon>
        <taxon>Aspergillaceae</taxon>
        <taxon>Penicillium</taxon>
    </lineage>
</organism>
<dbReference type="Gene3D" id="3.30.9.80">
    <property type="match status" value="1"/>
</dbReference>
<evidence type="ECO:0000313" key="1">
    <source>
        <dbReference type="EMBL" id="KGO55873.1"/>
    </source>
</evidence>
<evidence type="ECO:0000313" key="2">
    <source>
        <dbReference type="Proteomes" id="UP000030143"/>
    </source>
</evidence>
<proteinExistence type="predicted"/>
<dbReference type="GO" id="GO:0050151">
    <property type="term" value="F:oleate hydratase activity"/>
    <property type="evidence" value="ECO:0007669"/>
    <property type="project" value="InterPro"/>
</dbReference>
<dbReference type="Proteomes" id="UP000030143">
    <property type="component" value="Unassembled WGS sequence"/>
</dbReference>
<dbReference type="VEuPathDB" id="FungiDB:PEXP_102250"/>
<name>A0A0A2JMJ7_PENEN</name>
<dbReference type="GO" id="GO:0006631">
    <property type="term" value="P:fatty acid metabolic process"/>
    <property type="evidence" value="ECO:0007669"/>
    <property type="project" value="InterPro"/>
</dbReference>